<dbReference type="Proteomes" id="UP000323866">
    <property type="component" value="Unassembled WGS sequence"/>
</dbReference>
<evidence type="ECO:0000313" key="6">
    <source>
        <dbReference type="Proteomes" id="UP001570846"/>
    </source>
</evidence>
<dbReference type="EMBL" id="VKKZ01000019">
    <property type="protein sequence ID" value="KAA6435521.1"/>
    <property type="molecule type" value="Genomic_DNA"/>
</dbReference>
<feature type="chain" id="PRO_5024321246" evidence="1">
    <location>
        <begin position="26"/>
        <end position="147"/>
    </location>
</feature>
<dbReference type="Gene3D" id="3.10.450.50">
    <property type="match status" value="1"/>
</dbReference>
<reference evidence="3 5" key="2">
    <citation type="submission" date="2019-09" db="EMBL/GenBank/DDBJ databases">
        <title>A bacterium isolated from glacier soil.</title>
        <authorList>
            <person name="Liu Q."/>
        </authorList>
    </citation>
    <scope>NUCLEOTIDE SEQUENCE [LARGE SCALE GENOMIC DNA]</scope>
    <source>
        <strain evidence="3 5">MDT1-10-3</strain>
    </source>
</reference>
<dbReference type="Proteomes" id="UP001570846">
    <property type="component" value="Unassembled WGS sequence"/>
</dbReference>
<evidence type="ECO:0000259" key="2">
    <source>
        <dbReference type="Pfam" id="PF14534"/>
    </source>
</evidence>
<accession>A0A5M8QK40</accession>
<dbReference type="RefSeq" id="WP_149097713.1">
    <property type="nucleotide sequence ID" value="NZ_BMMG01000002.1"/>
</dbReference>
<protein>
    <submittedName>
        <fullName evidence="3">Nuclear transport factor 2 family protein</fullName>
    </submittedName>
</protein>
<dbReference type="InterPro" id="IPR027843">
    <property type="entry name" value="DUF4440"/>
</dbReference>
<proteinExistence type="predicted"/>
<dbReference type="Pfam" id="PF14534">
    <property type="entry name" value="DUF4440"/>
    <property type="match status" value="1"/>
</dbReference>
<gene>
    <name evidence="4" type="ORF">ACD591_01230</name>
    <name evidence="3" type="ORF">FOE74_06130</name>
</gene>
<evidence type="ECO:0000256" key="1">
    <source>
        <dbReference type="SAM" id="SignalP"/>
    </source>
</evidence>
<keyword evidence="1" id="KW-0732">Signal</keyword>
<evidence type="ECO:0000313" key="5">
    <source>
        <dbReference type="Proteomes" id="UP000323866"/>
    </source>
</evidence>
<dbReference type="InterPro" id="IPR032710">
    <property type="entry name" value="NTF2-like_dom_sf"/>
</dbReference>
<comment type="caution">
    <text evidence="3">The sequence shown here is derived from an EMBL/GenBank/DDBJ whole genome shotgun (WGS) entry which is preliminary data.</text>
</comment>
<dbReference type="AlphaFoldDB" id="A0A5M8QK40"/>
<evidence type="ECO:0000313" key="3">
    <source>
        <dbReference type="EMBL" id="KAA6435521.1"/>
    </source>
</evidence>
<dbReference type="EMBL" id="JBGOGF010000001">
    <property type="protein sequence ID" value="MFA1769894.1"/>
    <property type="molecule type" value="Genomic_DNA"/>
</dbReference>
<dbReference type="OrthoDB" id="5383110at2"/>
<sequence length="147" mass="15990">MKRVLSRWLSLLPIFLISFLSAAQAQSKDEKKVAAAVEKLKQAMISGERKELEAVTSHNLSYGHSSGKLEDQAAFVQAIASGQSDFVSIDLANQTIQVTGKTALVRHQLSGQTNDGGKPGTVKLGVLLVWAKEGDKWKLLARQAYKL</sequence>
<feature type="domain" description="DUF4440" evidence="2">
    <location>
        <begin position="33"/>
        <end position="139"/>
    </location>
</feature>
<reference evidence="3 5" key="1">
    <citation type="submission" date="2019-07" db="EMBL/GenBank/DDBJ databases">
        <authorList>
            <person name="Qu J.-H."/>
        </authorList>
    </citation>
    <scope>NUCLEOTIDE SEQUENCE [LARGE SCALE GENOMIC DNA]</scope>
    <source>
        <strain evidence="3 5">MDT1-10-3</strain>
    </source>
</reference>
<organism evidence="3 5">
    <name type="scientific">Rufibacter glacialis</name>
    <dbReference type="NCBI Taxonomy" id="1259555"/>
    <lineage>
        <taxon>Bacteria</taxon>
        <taxon>Pseudomonadati</taxon>
        <taxon>Bacteroidota</taxon>
        <taxon>Cytophagia</taxon>
        <taxon>Cytophagales</taxon>
        <taxon>Hymenobacteraceae</taxon>
        <taxon>Rufibacter</taxon>
    </lineage>
</organism>
<name>A0A5M8QK40_9BACT</name>
<keyword evidence="6" id="KW-1185">Reference proteome</keyword>
<dbReference type="SUPFAM" id="SSF54427">
    <property type="entry name" value="NTF2-like"/>
    <property type="match status" value="1"/>
</dbReference>
<reference evidence="4 6" key="3">
    <citation type="submission" date="2024-08" db="EMBL/GenBank/DDBJ databases">
        <authorList>
            <person name="Wei W."/>
        </authorList>
    </citation>
    <scope>NUCLEOTIDE SEQUENCE [LARGE SCALE GENOMIC DNA]</scope>
    <source>
        <strain evidence="4 6">XU2</strain>
    </source>
</reference>
<feature type="signal peptide" evidence="1">
    <location>
        <begin position="1"/>
        <end position="25"/>
    </location>
</feature>
<evidence type="ECO:0000313" key="4">
    <source>
        <dbReference type="EMBL" id="MFA1769894.1"/>
    </source>
</evidence>